<dbReference type="Proteomes" id="UP000046393">
    <property type="component" value="Unplaced"/>
</dbReference>
<evidence type="ECO:0000313" key="1">
    <source>
        <dbReference type="Proteomes" id="UP000046393"/>
    </source>
</evidence>
<dbReference type="WBParaSite" id="SMUV_0000600301-mRNA-1">
    <property type="protein sequence ID" value="SMUV_0000600301-mRNA-1"/>
    <property type="gene ID" value="SMUV_0000600301"/>
</dbReference>
<keyword evidence="1" id="KW-1185">Reference proteome</keyword>
<organism evidence="1 2">
    <name type="scientific">Syphacia muris</name>
    <dbReference type="NCBI Taxonomy" id="451379"/>
    <lineage>
        <taxon>Eukaryota</taxon>
        <taxon>Metazoa</taxon>
        <taxon>Ecdysozoa</taxon>
        <taxon>Nematoda</taxon>
        <taxon>Chromadorea</taxon>
        <taxon>Rhabditida</taxon>
        <taxon>Spirurina</taxon>
        <taxon>Oxyuridomorpha</taxon>
        <taxon>Oxyuroidea</taxon>
        <taxon>Oxyuridae</taxon>
        <taxon>Syphacia</taxon>
    </lineage>
</organism>
<evidence type="ECO:0000313" key="2">
    <source>
        <dbReference type="WBParaSite" id="SMUV_0000600301-mRNA-1"/>
    </source>
</evidence>
<accession>A0A0N5AN29</accession>
<name>A0A0N5AN29_9BILA</name>
<protein>
    <submittedName>
        <fullName evidence="2">Uncharacterized protein</fullName>
    </submittedName>
</protein>
<reference evidence="2" key="1">
    <citation type="submission" date="2017-02" db="UniProtKB">
        <authorList>
            <consortium name="WormBaseParasite"/>
        </authorList>
    </citation>
    <scope>IDENTIFICATION</scope>
</reference>
<sequence length="68" mass="7873">MRVVGRWAKLRQSNGDVCAKKEIRHCNRRRNKCSSESVHRKILNYCSTDSDPTADYVFVTIIAITAFR</sequence>
<dbReference type="AlphaFoldDB" id="A0A0N5AN29"/>
<proteinExistence type="predicted"/>